<organism evidence="2 3">
    <name type="scientific">Vitis vinifera</name>
    <name type="common">Grape</name>
    <dbReference type="NCBI Taxonomy" id="29760"/>
    <lineage>
        <taxon>Eukaryota</taxon>
        <taxon>Viridiplantae</taxon>
        <taxon>Streptophyta</taxon>
        <taxon>Embryophyta</taxon>
        <taxon>Tracheophyta</taxon>
        <taxon>Spermatophyta</taxon>
        <taxon>Magnoliopsida</taxon>
        <taxon>eudicotyledons</taxon>
        <taxon>Gunneridae</taxon>
        <taxon>Pentapetalae</taxon>
        <taxon>rosids</taxon>
        <taxon>Vitales</taxon>
        <taxon>Vitaceae</taxon>
        <taxon>Viteae</taxon>
        <taxon>Vitis</taxon>
    </lineage>
</organism>
<evidence type="ECO:0000313" key="2">
    <source>
        <dbReference type="EMBL" id="RVW33271.1"/>
    </source>
</evidence>
<reference evidence="2 3" key="1">
    <citation type="journal article" date="2018" name="PLoS Genet.">
        <title>Population sequencing reveals clonal diversity and ancestral inbreeding in the grapevine cultivar Chardonnay.</title>
        <authorList>
            <person name="Roach M.J."/>
            <person name="Johnson D.L."/>
            <person name="Bohlmann J."/>
            <person name="van Vuuren H.J."/>
            <person name="Jones S.J."/>
            <person name="Pretorius I.S."/>
            <person name="Schmidt S.A."/>
            <person name="Borneman A.R."/>
        </authorList>
    </citation>
    <scope>NUCLEOTIDE SEQUENCE [LARGE SCALE GENOMIC DNA]</scope>
    <source>
        <strain evidence="3">cv. Chardonnay</strain>
        <tissue evidence="2">Leaf</tissue>
    </source>
</reference>
<dbReference type="Proteomes" id="UP000288805">
    <property type="component" value="Unassembled WGS sequence"/>
</dbReference>
<name>A0A438DD06_VITVI</name>
<evidence type="ECO:0000313" key="3">
    <source>
        <dbReference type="Proteomes" id="UP000288805"/>
    </source>
</evidence>
<gene>
    <name evidence="2" type="ORF">CK203_107931</name>
</gene>
<feature type="region of interest" description="Disordered" evidence="1">
    <location>
        <begin position="72"/>
        <end position="99"/>
    </location>
</feature>
<evidence type="ECO:0000256" key="1">
    <source>
        <dbReference type="SAM" id="MobiDB-lite"/>
    </source>
</evidence>
<dbReference type="EMBL" id="QGNW01001684">
    <property type="protein sequence ID" value="RVW33271.1"/>
    <property type="molecule type" value="Genomic_DNA"/>
</dbReference>
<protein>
    <submittedName>
        <fullName evidence="2">Uncharacterized protein</fullName>
    </submittedName>
</protein>
<accession>A0A438DD06</accession>
<dbReference type="AlphaFoldDB" id="A0A438DD06"/>
<comment type="caution">
    <text evidence="2">The sequence shown here is derived from an EMBL/GenBank/DDBJ whole genome shotgun (WGS) entry which is preliminary data.</text>
</comment>
<sequence length="99" mass="10574">MDEEPQILLKEGMMKKHMPPPFPQALRGKKPIKNASEILECAKTSEEDERLGFSSLGAKVINFVDYLLNQGAPAGHKSADTPSGHESNGAVAGDGATLQ</sequence>
<feature type="region of interest" description="Disordered" evidence="1">
    <location>
        <begin position="1"/>
        <end position="30"/>
    </location>
</feature>
<proteinExistence type="predicted"/>